<evidence type="ECO:0000259" key="6">
    <source>
        <dbReference type="Pfam" id="PF01258"/>
    </source>
</evidence>
<feature type="region of interest" description="Disordered" evidence="5">
    <location>
        <begin position="24"/>
        <end position="48"/>
    </location>
</feature>
<dbReference type="NCBIfam" id="TIGR02890">
    <property type="entry name" value="bacill_yteA"/>
    <property type="match status" value="1"/>
</dbReference>
<protein>
    <submittedName>
        <fullName evidence="7">TraR/DksA C4-type zinc finger protein</fullName>
    </submittedName>
</protein>
<evidence type="ECO:0000313" key="7">
    <source>
        <dbReference type="EMBL" id="MDG5753473.1"/>
    </source>
</evidence>
<reference evidence="7 8" key="1">
    <citation type="submission" date="2023-04" db="EMBL/GenBank/DDBJ databases">
        <title>Ectobacillus antri isolated from activated sludge.</title>
        <authorList>
            <person name="Yan P."/>
            <person name="Liu X."/>
        </authorList>
    </citation>
    <scope>NUCLEOTIDE SEQUENCE [LARGE SCALE GENOMIC DNA]</scope>
    <source>
        <strain evidence="7 8">C18H</strain>
    </source>
</reference>
<dbReference type="InterPro" id="IPR037187">
    <property type="entry name" value="DnaK_N"/>
</dbReference>
<dbReference type="Gene3D" id="1.20.120.910">
    <property type="entry name" value="DksA, coiled-coil domain"/>
    <property type="match status" value="1"/>
</dbReference>
<dbReference type="PROSITE" id="PS51128">
    <property type="entry name" value="ZF_DKSA_2"/>
    <property type="match status" value="1"/>
</dbReference>
<dbReference type="SUPFAM" id="SSF109635">
    <property type="entry name" value="DnaK suppressor protein DksA, alpha-hairpin domain"/>
    <property type="match status" value="1"/>
</dbReference>
<dbReference type="PANTHER" id="PTHR33823:SF4">
    <property type="entry name" value="GENERAL STRESS PROTEIN 16O"/>
    <property type="match status" value="1"/>
</dbReference>
<dbReference type="Proteomes" id="UP001218246">
    <property type="component" value="Unassembled WGS sequence"/>
</dbReference>
<feature type="zinc finger region" description="dksA C4-type" evidence="4">
    <location>
        <begin position="92"/>
        <end position="116"/>
    </location>
</feature>
<dbReference type="InterPro" id="IPR014240">
    <property type="entry name" value="YteA"/>
</dbReference>
<evidence type="ECO:0000256" key="2">
    <source>
        <dbReference type="ARBA" id="ARBA00022771"/>
    </source>
</evidence>
<keyword evidence="8" id="KW-1185">Reference proteome</keyword>
<keyword evidence="3" id="KW-0862">Zinc</keyword>
<keyword evidence="1" id="KW-0479">Metal-binding</keyword>
<proteinExistence type="predicted"/>
<feature type="compositionally biased region" description="Basic and acidic residues" evidence="5">
    <location>
        <begin position="24"/>
        <end position="40"/>
    </location>
</feature>
<gene>
    <name evidence="7" type="ORF">P6P90_05720</name>
</gene>
<feature type="domain" description="Zinc finger DksA/TraR C4-type" evidence="6">
    <location>
        <begin position="87"/>
        <end position="115"/>
    </location>
</feature>
<accession>A0ABT6H3T6</accession>
<comment type="caution">
    <text evidence="7">The sequence shown here is derived from an EMBL/GenBank/DDBJ whole genome shotgun (WGS) entry which is preliminary data.</text>
</comment>
<dbReference type="RefSeq" id="WP_124564415.1">
    <property type="nucleotide sequence ID" value="NZ_JARRRY010000002.1"/>
</dbReference>
<name>A0ABT6H3T6_9BACI</name>
<evidence type="ECO:0000256" key="4">
    <source>
        <dbReference type="PROSITE-ProRule" id="PRU00510"/>
    </source>
</evidence>
<evidence type="ECO:0000256" key="1">
    <source>
        <dbReference type="ARBA" id="ARBA00022723"/>
    </source>
</evidence>
<organism evidence="7 8">
    <name type="scientific">Ectobacillus antri</name>
    <dbReference type="NCBI Taxonomy" id="2486280"/>
    <lineage>
        <taxon>Bacteria</taxon>
        <taxon>Bacillati</taxon>
        <taxon>Bacillota</taxon>
        <taxon>Bacilli</taxon>
        <taxon>Bacillales</taxon>
        <taxon>Bacillaceae</taxon>
        <taxon>Ectobacillus</taxon>
    </lineage>
</organism>
<dbReference type="SUPFAM" id="SSF57716">
    <property type="entry name" value="Glucocorticoid receptor-like (DNA-binding domain)"/>
    <property type="match status" value="1"/>
</dbReference>
<dbReference type="Pfam" id="PF01258">
    <property type="entry name" value="zf-dskA_traR"/>
    <property type="match status" value="1"/>
</dbReference>
<dbReference type="InterPro" id="IPR000962">
    <property type="entry name" value="Znf_DskA_TraR"/>
</dbReference>
<sequence length="243" mass="28158">MLTPQQTAKFKELLLQQKQELEETLSNREEYERASQREASGELSLYDNHPGDMATELYEREKDLGLMEFWHKQLDDVNHALEKIENGQYGICEVSGEEIPLERLEAMPTATTCIEHTHNKLMMGARPIEEELLDPPFGKYDIDSAVGYDAEDSWQDAAWYGSSMTPSDLERRDAKDFDHMYDEGDEPRGYVEEFENFIGTDMYGKNPQVYATQSHEEYEDMLDYYEAQTFSGELGPDEYSPRP</sequence>
<dbReference type="EMBL" id="JARULN010000003">
    <property type="protein sequence ID" value="MDG5753473.1"/>
    <property type="molecule type" value="Genomic_DNA"/>
</dbReference>
<dbReference type="PANTHER" id="PTHR33823">
    <property type="entry name" value="RNA POLYMERASE-BINDING TRANSCRIPTION FACTOR DKSA-RELATED"/>
    <property type="match status" value="1"/>
</dbReference>
<evidence type="ECO:0000256" key="3">
    <source>
        <dbReference type="ARBA" id="ARBA00022833"/>
    </source>
</evidence>
<evidence type="ECO:0000256" key="5">
    <source>
        <dbReference type="SAM" id="MobiDB-lite"/>
    </source>
</evidence>
<evidence type="ECO:0000313" key="8">
    <source>
        <dbReference type="Proteomes" id="UP001218246"/>
    </source>
</evidence>
<keyword evidence="2" id="KW-0863">Zinc-finger</keyword>